<dbReference type="InterPro" id="IPR027417">
    <property type="entry name" value="P-loop_NTPase"/>
</dbReference>
<feature type="compositionally biased region" description="Polar residues" evidence="1">
    <location>
        <begin position="203"/>
        <end position="213"/>
    </location>
</feature>
<accession>A0A452RLB3</accession>
<dbReference type="SUPFAM" id="SSF52540">
    <property type="entry name" value="P-loop containing nucleoside triphosphate hydrolases"/>
    <property type="match status" value="1"/>
</dbReference>
<reference evidence="3" key="1">
    <citation type="submission" date="2016-06" db="EMBL/GenBank/DDBJ databases">
        <title>De novo assembly and RNA-Seq shows season-dependent expression and editing in black bear kidneys.</title>
        <authorList>
            <person name="Korstanje R."/>
            <person name="Srivastava A."/>
            <person name="Sarsani V.K."/>
            <person name="Sheehan S.M."/>
            <person name="Seger R.L."/>
            <person name="Barter M.E."/>
            <person name="Lindqvist C."/>
            <person name="Brody L.C."/>
            <person name="Mullikin J.C."/>
        </authorList>
    </citation>
    <scope>NUCLEOTIDE SEQUENCE [LARGE SCALE GENOMIC DNA]</scope>
</reference>
<dbReference type="AlphaFoldDB" id="A0A452RLB3"/>
<evidence type="ECO:0000313" key="2">
    <source>
        <dbReference type="Ensembl" id="ENSUAMP00000019954.1"/>
    </source>
</evidence>
<organism evidence="2 3">
    <name type="scientific">Ursus americanus</name>
    <name type="common">American black bear</name>
    <name type="synonym">Euarctos americanus</name>
    <dbReference type="NCBI Taxonomy" id="9643"/>
    <lineage>
        <taxon>Eukaryota</taxon>
        <taxon>Metazoa</taxon>
        <taxon>Chordata</taxon>
        <taxon>Craniata</taxon>
        <taxon>Vertebrata</taxon>
        <taxon>Euteleostomi</taxon>
        <taxon>Mammalia</taxon>
        <taxon>Eutheria</taxon>
        <taxon>Laurasiatheria</taxon>
        <taxon>Carnivora</taxon>
        <taxon>Caniformia</taxon>
        <taxon>Ursidae</taxon>
        <taxon>Ursus</taxon>
    </lineage>
</organism>
<protein>
    <recommendedName>
        <fullName evidence="4">RAB, member of RAS oncogene family like 2B</fullName>
    </recommendedName>
</protein>
<dbReference type="GeneTree" id="ENSGT00940000156551"/>
<keyword evidence="3" id="KW-1185">Reference proteome</keyword>
<name>A0A452RLB3_URSAM</name>
<evidence type="ECO:0000256" key="1">
    <source>
        <dbReference type="SAM" id="MobiDB-lite"/>
    </source>
</evidence>
<evidence type="ECO:0008006" key="4">
    <source>
        <dbReference type="Google" id="ProtNLM"/>
    </source>
</evidence>
<reference evidence="2" key="3">
    <citation type="submission" date="2025-09" db="UniProtKB">
        <authorList>
            <consortium name="Ensembl"/>
        </authorList>
    </citation>
    <scope>IDENTIFICATION</scope>
</reference>
<reference evidence="2" key="2">
    <citation type="submission" date="2025-08" db="UniProtKB">
        <authorList>
            <consortium name="Ensembl"/>
        </authorList>
    </citation>
    <scope>IDENTIFICATION</scope>
</reference>
<feature type="region of interest" description="Disordered" evidence="1">
    <location>
        <begin position="174"/>
        <end position="213"/>
    </location>
</feature>
<proteinExistence type="predicted"/>
<evidence type="ECO:0000313" key="3">
    <source>
        <dbReference type="Proteomes" id="UP000291022"/>
    </source>
</evidence>
<dbReference type="Ensembl" id="ENSUAMT00000022318.1">
    <property type="protein sequence ID" value="ENSUAMP00000019954.1"/>
    <property type="gene ID" value="ENSUAMG00000015761.1"/>
</dbReference>
<dbReference type="Proteomes" id="UP000291022">
    <property type="component" value="Unassembled WGS sequence"/>
</dbReference>
<sequence>MASDKAQPCELDQEKYDADDNVKIICLGDSAVGKSNRPQQLSTYALTLYKHTATVDGKTVLVADIKVTQKSFNFARKFSLPLYFVSAADGTNVVKLFNDAIRLAVSYKHNSRDFMDEVLQELEVGQVEMLDGTKKTASLQRDAEHKPVEWLLLAVVGNTHSSCMRPLELSELPGQAQGRPHLQPCPQNFDLEQKEEEVPDQVQRGNIESPSPS</sequence>